<organism evidence="1 2">
    <name type="scientific">Sinorhizobium numidicum</name>
    <dbReference type="NCBI Taxonomy" id="680248"/>
    <lineage>
        <taxon>Bacteria</taxon>
        <taxon>Pseudomonadati</taxon>
        <taxon>Pseudomonadota</taxon>
        <taxon>Alphaproteobacteria</taxon>
        <taxon>Hyphomicrobiales</taxon>
        <taxon>Rhizobiaceae</taxon>
        <taxon>Sinorhizobium/Ensifer group</taxon>
        <taxon>Sinorhizobium</taxon>
    </lineage>
</organism>
<evidence type="ECO:0000313" key="1">
    <source>
        <dbReference type="EMBL" id="WEX82067.1"/>
    </source>
</evidence>
<name>A0ABY8CX83_9HYPH</name>
<keyword evidence="2" id="KW-1185">Reference proteome</keyword>
<evidence type="ECO:0000313" key="2">
    <source>
        <dbReference type="Proteomes" id="UP001235547"/>
    </source>
</evidence>
<dbReference type="Proteomes" id="UP001235547">
    <property type="component" value="Chromosome 1"/>
</dbReference>
<gene>
    <name evidence="1" type="ORF">PYH38_004298</name>
</gene>
<protein>
    <submittedName>
        <fullName evidence="1">Uncharacterized protein</fullName>
    </submittedName>
</protein>
<sequence length="275" mass="29056">MLVPAPACDVYNSVHRVRCAAADYHEVFAAGSCYFPVLTICPSASGCDRGSEFQMKKGIAARLAAAGIALVCIGPFPQTASSADNDLLIWAPSKTGTNAYKLRVGMRLPWRWDTSAGAELSMGAGPAGKINPPDAPVRLWGSFSRKSGRRAVTRSSQISMDFNALSGAGGVGAGTARTWIVTPTLDAEVHRSIALQCNAYENNCSKPSLTQTARLTSPATRTALVAQGQLSSDGISGLSRIGVEQEFGNLHLGAAVAEPLLAPRSIFELRYSLKW</sequence>
<proteinExistence type="predicted"/>
<accession>A0ABY8CX83</accession>
<reference evidence="1 2" key="1">
    <citation type="submission" date="2023-03" db="EMBL/GenBank/DDBJ databases">
        <authorList>
            <person name="Kaur S."/>
            <person name="Espinosa-Saiz D."/>
            <person name="Velazquez E."/>
            <person name="Menendez E."/>
            <person name="diCenzo G.C."/>
        </authorList>
    </citation>
    <scope>NUCLEOTIDE SEQUENCE [LARGE SCALE GENOMIC DNA]</scope>
    <source>
        <strain evidence="1 2">LMG 27395</strain>
    </source>
</reference>
<dbReference type="EMBL" id="CP120371">
    <property type="protein sequence ID" value="WEX82067.1"/>
    <property type="molecule type" value="Genomic_DNA"/>
</dbReference>